<dbReference type="AlphaFoldDB" id="A0A4S8HYB5"/>
<feature type="signal peptide" evidence="1">
    <location>
        <begin position="1"/>
        <end position="22"/>
    </location>
</feature>
<accession>A0A4S8HYB5</accession>
<evidence type="ECO:0000313" key="2">
    <source>
        <dbReference type="EMBL" id="THU40660.1"/>
    </source>
</evidence>
<organism evidence="2 3">
    <name type="scientific">Niastella caeni</name>
    <dbReference type="NCBI Taxonomy" id="2569763"/>
    <lineage>
        <taxon>Bacteria</taxon>
        <taxon>Pseudomonadati</taxon>
        <taxon>Bacteroidota</taxon>
        <taxon>Chitinophagia</taxon>
        <taxon>Chitinophagales</taxon>
        <taxon>Chitinophagaceae</taxon>
        <taxon>Niastella</taxon>
    </lineage>
</organism>
<sequence length="137" mass="15763">MMKLMKLWLLIVCSFISLTALSQKKEDITGNWKVIRVLLPAELKGDKQGIQKMEKIMLQTSFHFNSDGSCTVNSPEKEMQFKKCKWTFNNKEKSISINGEVNGEKGLLMIIIVSLKNNKWYFELVETTVTLEVQRTG</sequence>
<keyword evidence="3" id="KW-1185">Reference proteome</keyword>
<reference evidence="2 3" key="1">
    <citation type="submission" date="2019-04" db="EMBL/GenBank/DDBJ databases">
        <title>Niastella caeni sp. nov., isolated from activated sludge.</title>
        <authorList>
            <person name="Sheng M."/>
        </authorList>
    </citation>
    <scope>NUCLEOTIDE SEQUENCE [LARGE SCALE GENOMIC DNA]</scope>
    <source>
        <strain evidence="2 3">HX-2-15</strain>
    </source>
</reference>
<evidence type="ECO:0000313" key="3">
    <source>
        <dbReference type="Proteomes" id="UP000306918"/>
    </source>
</evidence>
<feature type="chain" id="PRO_5020402400" evidence="1">
    <location>
        <begin position="23"/>
        <end position="137"/>
    </location>
</feature>
<dbReference type="EMBL" id="STFF01000001">
    <property type="protein sequence ID" value="THU40660.1"/>
    <property type="molecule type" value="Genomic_DNA"/>
</dbReference>
<gene>
    <name evidence="2" type="ORF">FAM09_00670</name>
</gene>
<dbReference type="RefSeq" id="WP_136575153.1">
    <property type="nucleotide sequence ID" value="NZ_STFF01000001.1"/>
</dbReference>
<name>A0A4S8HYB5_9BACT</name>
<keyword evidence="1" id="KW-0732">Signal</keyword>
<evidence type="ECO:0000256" key="1">
    <source>
        <dbReference type="SAM" id="SignalP"/>
    </source>
</evidence>
<proteinExistence type="predicted"/>
<comment type="caution">
    <text evidence="2">The sequence shown here is derived from an EMBL/GenBank/DDBJ whole genome shotgun (WGS) entry which is preliminary data.</text>
</comment>
<dbReference type="Proteomes" id="UP000306918">
    <property type="component" value="Unassembled WGS sequence"/>
</dbReference>
<protein>
    <submittedName>
        <fullName evidence="2">DUF5004 domain-containing protein</fullName>
    </submittedName>
</protein>